<dbReference type="SUPFAM" id="SSF52833">
    <property type="entry name" value="Thioredoxin-like"/>
    <property type="match status" value="1"/>
</dbReference>
<protein>
    <submittedName>
        <fullName evidence="9">DsbA family protein</fullName>
    </submittedName>
</protein>
<evidence type="ECO:0000256" key="7">
    <source>
        <dbReference type="SAM" id="SignalP"/>
    </source>
</evidence>
<feature type="domain" description="Thioredoxin" evidence="8">
    <location>
        <begin position="58"/>
        <end position="246"/>
    </location>
</feature>
<feature type="region of interest" description="Disordered" evidence="6">
    <location>
        <begin position="41"/>
        <end position="78"/>
    </location>
</feature>
<comment type="caution">
    <text evidence="9">The sequence shown here is derived from an EMBL/GenBank/DDBJ whole genome shotgun (WGS) entry which is preliminary data.</text>
</comment>
<accession>A0A6G4TZY2</accession>
<dbReference type="Proteomes" id="UP000481583">
    <property type="component" value="Unassembled WGS sequence"/>
</dbReference>
<feature type="signal peptide" evidence="7">
    <location>
        <begin position="1"/>
        <end position="31"/>
    </location>
</feature>
<dbReference type="Gene3D" id="3.40.30.10">
    <property type="entry name" value="Glutaredoxin"/>
    <property type="match status" value="1"/>
</dbReference>
<evidence type="ECO:0000313" key="9">
    <source>
        <dbReference type="EMBL" id="NGN65454.1"/>
    </source>
</evidence>
<evidence type="ECO:0000256" key="6">
    <source>
        <dbReference type="SAM" id="MobiDB-lite"/>
    </source>
</evidence>
<keyword evidence="2 7" id="KW-0732">Signal</keyword>
<keyword evidence="3" id="KW-0560">Oxidoreductase</keyword>
<dbReference type="RefSeq" id="WP_165237889.1">
    <property type="nucleotide sequence ID" value="NZ_JAAKZV010000062.1"/>
</dbReference>
<reference evidence="9 10" key="1">
    <citation type="submission" date="2020-02" db="EMBL/GenBank/DDBJ databases">
        <title>Whole-genome analyses of novel actinobacteria.</title>
        <authorList>
            <person name="Sahin N."/>
        </authorList>
    </citation>
    <scope>NUCLEOTIDE SEQUENCE [LARGE SCALE GENOMIC DNA]</scope>
    <source>
        <strain evidence="9 10">A7024</strain>
    </source>
</reference>
<evidence type="ECO:0000256" key="5">
    <source>
        <dbReference type="ARBA" id="ARBA00023284"/>
    </source>
</evidence>
<keyword evidence="5" id="KW-0676">Redox-active center</keyword>
<keyword evidence="10" id="KW-1185">Reference proteome</keyword>
<dbReference type="InterPro" id="IPR013766">
    <property type="entry name" value="Thioredoxin_domain"/>
</dbReference>
<feature type="chain" id="PRO_5039708742" evidence="7">
    <location>
        <begin position="32"/>
        <end position="253"/>
    </location>
</feature>
<organism evidence="9 10">
    <name type="scientific">Streptomyces coryli</name>
    <dbReference type="NCBI Taxonomy" id="1128680"/>
    <lineage>
        <taxon>Bacteria</taxon>
        <taxon>Bacillati</taxon>
        <taxon>Actinomycetota</taxon>
        <taxon>Actinomycetes</taxon>
        <taxon>Kitasatosporales</taxon>
        <taxon>Streptomycetaceae</taxon>
        <taxon>Streptomyces</taxon>
    </lineage>
</organism>
<evidence type="ECO:0000256" key="2">
    <source>
        <dbReference type="ARBA" id="ARBA00022729"/>
    </source>
</evidence>
<dbReference type="AlphaFoldDB" id="A0A6G4TZY2"/>
<evidence type="ECO:0000256" key="4">
    <source>
        <dbReference type="ARBA" id="ARBA00023157"/>
    </source>
</evidence>
<proteinExistence type="inferred from homology"/>
<dbReference type="InterPro" id="IPR012336">
    <property type="entry name" value="Thioredoxin-like_fold"/>
</dbReference>
<evidence type="ECO:0000256" key="1">
    <source>
        <dbReference type="ARBA" id="ARBA00005791"/>
    </source>
</evidence>
<dbReference type="Pfam" id="PF13462">
    <property type="entry name" value="Thioredoxin_4"/>
    <property type="match status" value="1"/>
</dbReference>
<keyword evidence="4" id="KW-1015">Disulfide bond</keyword>
<dbReference type="PANTHER" id="PTHR13887">
    <property type="entry name" value="GLUTATHIONE S-TRANSFERASE KAPPA"/>
    <property type="match status" value="1"/>
</dbReference>
<evidence type="ECO:0000259" key="8">
    <source>
        <dbReference type="PROSITE" id="PS51352"/>
    </source>
</evidence>
<gene>
    <name evidence="9" type="ORF">G5C51_16315</name>
</gene>
<evidence type="ECO:0000313" key="10">
    <source>
        <dbReference type="Proteomes" id="UP000481583"/>
    </source>
</evidence>
<dbReference type="PROSITE" id="PS51352">
    <property type="entry name" value="THIOREDOXIN_2"/>
    <property type="match status" value="1"/>
</dbReference>
<feature type="compositionally biased region" description="Low complexity" evidence="6">
    <location>
        <begin position="41"/>
        <end position="55"/>
    </location>
</feature>
<name>A0A6G4TZY2_9ACTN</name>
<dbReference type="GO" id="GO:0016491">
    <property type="term" value="F:oxidoreductase activity"/>
    <property type="evidence" value="ECO:0007669"/>
    <property type="project" value="UniProtKB-KW"/>
</dbReference>
<dbReference type="EMBL" id="JAAKZV010000062">
    <property type="protein sequence ID" value="NGN65454.1"/>
    <property type="molecule type" value="Genomic_DNA"/>
</dbReference>
<sequence>MISANNRKKTTVIVILVLIAALALGSLSALAGLGGGSGSGNDAAADVDSDSGSGSEDLTSEQKQQLLSLQRRDAGDPMAMGEKDAPVTLIEYSDFQCPFCGKFARDTKPELVKKYVDKGVLRIEWRNFPIFGGESEASAKAGWAAGQQGRFWQFHDLAYGKERKKNSGEFAEGKLIAMAEEAGVKDIGKFKKDMDSKAAAEAVQQDSVEGQNLGVTSTPAFLINSTPVLGAQPTEVFTEMVEEARKAAEAKKQ</sequence>
<evidence type="ECO:0000256" key="3">
    <source>
        <dbReference type="ARBA" id="ARBA00023002"/>
    </source>
</evidence>
<dbReference type="PANTHER" id="PTHR13887:SF14">
    <property type="entry name" value="DISULFIDE BOND FORMATION PROTEIN D"/>
    <property type="match status" value="1"/>
</dbReference>
<comment type="similarity">
    <text evidence="1">Belongs to the thioredoxin family. DsbA subfamily.</text>
</comment>
<dbReference type="InterPro" id="IPR036249">
    <property type="entry name" value="Thioredoxin-like_sf"/>
</dbReference>